<dbReference type="AlphaFoldDB" id="A0A1C3MYV2"/>
<evidence type="ECO:0000259" key="6">
    <source>
        <dbReference type="Pfam" id="PF01061"/>
    </source>
</evidence>
<feature type="transmembrane region" description="Helical" evidence="5">
    <location>
        <begin position="67"/>
        <end position="91"/>
    </location>
</feature>
<keyword evidence="8" id="KW-1185">Reference proteome</keyword>
<feature type="transmembrane region" description="Helical" evidence="5">
    <location>
        <begin position="138"/>
        <end position="157"/>
    </location>
</feature>
<keyword evidence="2 5" id="KW-0812">Transmembrane</keyword>
<evidence type="ECO:0000313" key="7">
    <source>
        <dbReference type="EMBL" id="SBV25485.1"/>
    </source>
</evidence>
<feature type="transmembrane region" description="Helical" evidence="5">
    <location>
        <begin position="106"/>
        <end position="126"/>
    </location>
</feature>
<gene>
    <name evidence="7" type="ORF">GA0070620_0961</name>
</gene>
<sequence length="244" mass="25783">MVLGMFALLFRPGAFDPADPRPAVTVMILFWIAFGGFFFGLTYGLLQICTEVPILRRERLAGVRFGPYLLAKVAVLLPLLAAVDVALLGVLRGTDRLPPVGGGDFAALYATLLLSSAAALALGLLCSAAVDDAAQATLTLPMLCFPQVLFVGAILPVPEMAAGGRWLSYAMSNRWAFEGLGHTAGVAQLWRDGASPLGPPLLASYGDTFARPVWVDWLVLGGFALLFLAGAWAVLARKASRHAA</sequence>
<evidence type="ECO:0000256" key="2">
    <source>
        <dbReference type="ARBA" id="ARBA00022692"/>
    </source>
</evidence>
<dbReference type="Pfam" id="PF01061">
    <property type="entry name" value="ABC2_membrane"/>
    <property type="match status" value="1"/>
</dbReference>
<dbReference type="GO" id="GO:0140359">
    <property type="term" value="F:ABC-type transporter activity"/>
    <property type="evidence" value="ECO:0007669"/>
    <property type="project" value="InterPro"/>
</dbReference>
<dbReference type="Proteomes" id="UP000199393">
    <property type="component" value="Chromosome I"/>
</dbReference>
<organism evidence="7 8">
    <name type="scientific">Micromonospora krabiensis</name>
    <dbReference type="NCBI Taxonomy" id="307121"/>
    <lineage>
        <taxon>Bacteria</taxon>
        <taxon>Bacillati</taxon>
        <taxon>Actinomycetota</taxon>
        <taxon>Actinomycetes</taxon>
        <taxon>Micromonosporales</taxon>
        <taxon>Micromonosporaceae</taxon>
        <taxon>Micromonospora</taxon>
    </lineage>
</organism>
<dbReference type="STRING" id="307121.GA0070620_0961"/>
<evidence type="ECO:0000256" key="5">
    <source>
        <dbReference type="SAM" id="Phobius"/>
    </source>
</evidence>
<keyword evidence="3 5" id="KW-1133">Transmembrane helix</keyword>
<evidence type="ECO:0000313" key="8">
    <source>
        <dbReference type="Proteomes" id="UP000199393"/>
    </source>
</evidence>
<protein>
    <submittedName>
        <fullName evidence="7">ABC-2 type transporter</fullName>
    </submittedName>
</protein>
<reference evidence="8" key="1">
    <citation type="submission" date="2016-06" db="EMBL/GenBank/DDBJ databases">
        <authorList>
            <person name="Varghese N."/>
        </authorList>
    </citation>
    <scope>NUCLEOTIDE SEQUENCE [LARGE SCALE GENOMIC DNA]</scope>
    <source>
        <strain evidence="8">DSM 45344</strain>
    </source>
</reference>
<feature type="domain" description="ABC-2 type transporter transmembrane" evidence="6">
    <location>
        <begin position="26"/>
        <end position="180"/>
    </location>
</feature>
<dbReference type="EMBL" id="LT598496">
    <property type="protein sequence ID" value="SBV25485.1"/>
    <property type="molecule type" value="Genomic_DNA"/>
</dbReference>
<evidence type="ECO:0000256" key="3">
    <source>
        <dbReference type="ARBA" id="ARBA00022989"/>
    </source>
</evidence>
<feature type="transmembrane region" description="Helical" evidence="5">
    <location>
        <begin position="214"/>
        <end position="235"/>
    </location>
</feature>
<dbReference type="GO" id="GO:0016020">
    <property type="term" value="C:membrane"/>
    <property type="evidence" value="ECO:0007669"/>
    <property type="project" value="UniProtKB-SubCell"/>
</dbReference>
<dbReference type="InterPro" id="IPR013525">
    <property type="entry name" value="ABC2_TM"/>
</dbReference>
<name>A0A1C3MYV2_9ACTN</name>
<accession>A0A1C3MYV2</accession>
<dbReference type="PATRIC" id="fig|307121.4.peg.989"/>
<keyword evidence="4 5" id="KW-0472">Membrane</keyword>
<comment type="subcellular location">
    <subcellularLocation>
        <location evidence="1">Membrane</location>
        <topology evidence="1">Multi-pass membrane protein</topology>
    </subcellularLocation>
</comment>
<proteinExistence type="predicted"/>
<evidence type="ECO:0000256" key="4">
    <source>
        <dbReference type="ARBA" id="ARBA00023136"/>
    </source>
</evidence>
<feature type="transmembrane region" description="Helical" evidence="5">
    <location>
        <begin position="25"/>
        <end position="46"/>
    </location>
</feature>
<evidence type="ECO:0000256" key="1">
    <source>
        <dbReference type="ARBA" id="ARBA00004141"/>
    </source>
</evidence>